<keyword evidence="4" id="KW-1185">Reference proteome</keyword>
<evidence type="ECO:0000313" key="4">
    <source>
        <dbReference type="Proteomes" id="UP000007267"/>
    </source>
</evidence>
<dbReference type="GeneTree" id="ENSGT00940000161808"/>
<dbReference type="InterPro" id="IPR013783">
    <property type="entry name" value="Ig-like_fold"/>
</dbReference>
<evidence type="ECO:0000256" key="1">
    <source>
        <dbReference type="SAM" id="SignalP"/>
    </source>
</evidence>
<reference evidence="3" key="4">
    <citation type="submission" date="2025-09" db="UniProtKB">
        <authorList>
            <consortium name="Ensembl"/>
        </authorList>
    </citation>
    <scope>IDENTIFICATION</scope>
</reference>
<feature type="chain" id="PRO_5003904764" evidence="1">
    <location>
        <begin position="19"/>
        <end position="118"/>
    </location>
</feature>
<dbReference type="Ensembl" id="ENSPSIT00000013057.1">
    <property type="protein sequence ID" value="ENSPSIP00000012994.1"/>
    <property type="gene ID" value="ENSPSIG00000011693.1"/>
</dbReference>
<feature type="domain" description="Ig-like" evidence="2">
    <location>
        <begin position="14"/>
        <end position="118"/>
    </location>
</feature>
<dbReference type="PROSITE" id="PS50835">
    <property type="entry name" value="IG_LIKE"/>
    <property type="match status" value="1"/>
</dbReference>
<name>K7FY84_PELSI</name>
<dbReference type="Pfam" id="PF07686">
    <property type="entry name" value="V-set"/>
    <property type="match status" value="1"/>
</dbReference>
<dbReference type="HOGENOM" id="CLU_077975_4_0_1"/>
<gene>
    <name evidence="3" type="primary">VPREB3</name>
</gene>
<dbReference type="PANTHER" id="PTHR23267">
    <property type="entry name" value="IMMUNOGLOBULIN LIGHT CHAIN"/>
    <property type="match status" value="1"/>
</dbReference>
<feature type="signal peptide" evidence="1">
    <location>
        <begin position="1"/>
        <end position="18"/>
    </location>
</feature>
<proteinExistence type="predicted"/>
<evidence type="ECO:0000313" key="3">
    <source>
        <dbReference type="Ensembl" id="ENSPSIP00000012994.1"/>
    </source>
</evidence>
<reference evidence="3" key="3">
    <citation type="submission" date="2025-08" db="UniProtKB">
        <authorList>
            <consortium name="Ensembl"/>
        </authorList>
    </citation>
    <scope>IDENTIFICATION</scope>
</reference>
<dbReference type="EMBL" id="AGCU01106455">
    <property type="status" value="NOT_ANNOTATED_CDS"/>
    <property type="molecule type" value="Genomic_DNA"/>
</dbReference>
<reference evidence="4" key="2">
    <citation type="journal article" date="2013" name="Nat. Genet.">
        <title>The draft genomes of soft-shell turtle and green sea turtle yield insights into the development and evolution of the turtle-specific body plan.</title>
        <authorList>
            <person name="Wang Z."/>
            <person name="Pascual-Anaya J."/>
            <person name="Zadissa A."/>
            <person name="Li W."/>
            <person name="Niimura Y."/>
            <person name="Huang Z."/>
            <person name="Li C."/>
            <person name="White S."/>
            <person name="Xiong Z."/>
            <person name="Fang D."/>
            <person name="Wang B."/>
            <person name="Ming Y."/>
            <person name="Chen Y."/>
            <person name="Zheng Y."/>
            <person name="Kuraku S."/>
            <person name="Pignatelli M."/>
            <person name="Herrero J."/>
            <person name="Beal K."/>
            <person name="Nozawa M."/>
            <person name="Li Q."/>
            <person name="Wang J."/>
            <person name="Zhang H."/>
            <person name="Yu L."/>
            <person name="Shigenobu S."/>
            <person name="Wang J."/>
            <person name="Liu J."/>
            <person name="Flicek P."/>
            <person name="Searle S."/>
            <person name="Wang J."/>
            <person name="Kuratani S."/>
            <person name="Yin Y."/>
            <person name="Aken B."/>
            <person name="Zhang G."/>
            <person name="Irie N."/>
        </authorList>
    </citation>
    <scope>NUCLEOTIDE SEQUENCE [LARGE SCALE GENOMIC DNA]</scope>
    <source>
        <strain evidence="4">Daiwa-1</strain>
    </source>
</reference>
<protein>
    <submittedName>
        <fullName evidence="3">V-set pre-B cell surrogate light chain 3</fullName>
    </submittedName>
</protein>
<dbReference type="AlphaFoldDB" id="K7FY84"/>
<dbReference type="SMART" id="SM00406">
    <property type="entry name" value="IGv"/>
    <property type="match status" value="1"/>
</dbReference>
<dbReference type="OMA" id="DVAHNAC"/>
<reference evidence="4" key="1">
    <citation type="submission" date="2011-10" db="EMBL/GenBank/DDBJ databases">
        <authorList>
            <consortium name="Soft-shell Turtle Genome Consortium"/>
        </authorList>
    </citation>
    <scope>NUCLEOTIDE SEQUENCE [LARGE SCALE GENOMIC DNA]</scope>
    <source>
        <strain evidence="4">Daiwa-1</strain>
    </source>
</reference>
<keyword evidence="1" id="KW-0732">Signal</keyword>
<dbReference type="Gene3D" id="2.60.40.10">
    <property type="entry name" value="Immunoglobulins"/>
    <property type="match status" value="1"/>
</dbReference>
<dbReference type="InterPro" id="IPR007110">
    <property type="entry name" value="Ig-like_dom"/>
</dbReference>
<evidence type="ECO:0000259" key="2">
    <source>
        <dbReference type="PROSITE" id="PS50835"/>
    </source>
</evidence>
<sequence>PWLLVLLLSTALVPACRVQPVLIQPASILVLLGQTVNLSCALNPGYNISDYGVSWYQQRAGRPPKFLLYYNSETDQHKPAGTPARFSATKEPALNACVLTIAAFEAEDAADYYCSIML</sequence>
<dbReference type="Proteomes" id="UP000007267">
    <property type="component" value="Unassembled WGS sequence"/>
</dbReference>
<dbReference type="InterPro" id="IPR013106">
    <property type="entry name" value="Ig_V-set"/>
</dbReference>
<dbReference type="SUPFAM" id="SSF48726">
    <property type="entry name" value="Immunoglobulin"/>
    <property type="match status" value="1"/>
</dbReference>
<dbReference type="InterPro" id="IPR036179">
    <property type="entry name" value="Ig-like_dom_sf"/>
</dbReference>
<dbReference type="InterPro" id="IPR050150">
    <property type="entry name" value="IgV_Light_Chain"/>
</dbReference>
<organism evidence="3 4">
    <name type="scientific">Pelodiscus sinensis</name>
    <name type="common">Chinese softshell turtle</name>
    <name type="synonym">Trionyx sinensis</name>
    <dbReference type="NCBI Taxonomy" id="13735"/>
    <lineage>
        <taxon>Eukaryota</taxon>
        <taxon>Metazoa</taxon>
        <taxon>Chordata</taxon>
        <taxon>Craniata</taxon>
        <taxon>Vertebrata</taxon>
        <taxon>Euteleostomi</taxon>
        <taxon>Archelosauria</taxon>
        <taxon>Testudinata</taxon>
        <taxon>Testudines</taxon>
        <taxon>Cryptodira</taxon>
        <taxon>Trionychia</taxon>
        <taxon>Trionychidae</taxon>
        <taxon>Pelodiscus</taxon>
    </lineage>
</organism>
<accession>K7FY84</accession>
<dbReference type="eggNOG" id="ENOG502SQUV">
    <property type="taxonomic scope" value="Eukaryota"/>
</dbReference>